<reference evidence="8 9" key="1">
    <citation type="submission" date="2015-09" db="EMBL/GenBank/DDBJ databases">
        <title>Draft genome of the parasitic nematode Teladorsagia circumcincta isolate WARC Sus (inbred).</title>
        <authorList>
            <person name="Mitreva M."/>
        </authorList>
    </citation>
    <scope>NUCLEOTIDE SEQUENCE [LARGE SCALE GENOMIC DNA]</scope>
    <source>
        <strain evidence="8 9">S</strain>
    </source>
</reference>
<dbReference type="OrthoDB" id="1684102at2759"/>
<accession>A0A2G9URA7</accession>
<feature type="non-terminal residue" evidence="8">
    <location>
        <position position="125"/>
    </location>
</feature>
<evidence type="ECO:0000256" key="6">
    <source>
        <dbReference type="SAM" id="Phobius"/>
    </source>
</evidence>
<evidence type="ECO:0000256" key="5">
    <source>
        <dbReference type="SAM" id="MobiDB-lite"/>
    </source>
</evidence>
<comment type="subcellular location">
    <subcellularLocation>
        <location evidence="1">Membrane</location>
        <topology evidence="1">Multi-pass membrane protein</topology>
    </subcellularLocation>
</comment>
<feature type="domain" description="Amino acid transporter transmembrane" evidence="7">
    <location>
        <begin position="63"/>
        <end position="122"/>
    </location>
</feature>
<protein>
    <recommendedName>
        <fullName evidence="7">Amino acid transporter transmembrane domain-containing protein</fullName>
    </recommendedName>
</protein>
<feature type="transmembrane region" description="Helical" evidence="6">
    <location>
        <begin position="95"/>
        <end position="116"/>
    </location>
</feature>
<organism evidence="8 9">
    <name type="scientific">Teladorsagia circumcincta</name>
    <name type="common">Brown stomach worm</name>
    <name type="synonym">Ostertagia circumcincta</name>
    <dbReference type="NCBI Taxonomy" id="45464"/>
    <lineage>
        <taxon>Eukaryota</taxon>
        <taxon>Metazoa</taxon>
        <taxon>Ecdysozoa</taxon>
        <taxon>Nematoda</taxon>
        <taxon>Chromadorea</taxon>
        <taxon>Rhabditida</taxon>
        <taxon>Rhabditina</taxon>
        <taxon>Rhabditomorpha</taxon>
        <taxon>Strongyloidea</taxon>
        <taxon>Trichostrongylidae</taxon>
        <taxon>Teladorsagia</taxon>
    </lineage>
</organism>
<dbReference type="InterPro" id="IPR013057">
    <property type="entry name" value="AA_transpt_TM"/>
</dbReference>
<dbReference type="PANTHER" id="PTHR22950">
    <property type="entry name" value="AMINO ACID TRANSPORTER"/>
    <property type="match status" value="1"/>
</dbReference>
<evidence type="ECO:0000256" key="2">
    <source>
        <dbReference type="ARBA" id="ARBA00022692"/>
    </source>
</evidence>
<dbReference type="PANTHER" id="PTHR22950:SF193">
    <property type="entry name" value="AMINO ACID TRANSPORTER TRANSMEMBRANE DOMAIN-CONTAINING PROTEIN"/>
    <property type="match status" value="1"/>
</dbReference>
<proteinExistence type="predicted"/>
<dbReference type="GO" id="GO:0015179">
    <property type="term" value="F:L-amino acid transmembrane transporter activity"/>
    <property type="evidence" value="ECO:0007669"/>
    <property type="project" value="TreeGrafter"/>
</dbReference>
<evidence type="ECO:0000256" key="3">
    <source>
        <dbReference type="ARBA" id="ARBA00022989"/>
    </source>
</evidence>
<keyword evidence="3 6" id="KW-1133">Transmembrane helix</keyword>
<evidence type="ECO:0000259" key="7">
    <source>
        <dbReference type="Pfam" id="PF01490"/>
    </source>
</evidence>
<feature type="region of interest" description="Disordered" evidence="5">
    <location>
        <begin position="1"/>
        <end position="36"/>
    </location>
</feature>
<name>A0A2G9URA7_TELCI</name>
<evidence type="ECO:0000313" key="8">
    <source>
        <dbReference type="EMBL" id="PIO72010.1"/>
    </source>
</evidence>
<dbReference type="Proteomes" id="UP000230423">
    <property type="component" value="Unassembled WGS sequence"/>
</dbReference>
<dbReference type="GO" id="GO:0005774">
    <property type="term" value="C:vacuolar membrane"/>
    <property type="evidence" value="ECO:0007669"/>
    <property type="project" value="TreeGrafter"/>
</dbReference>
<dbReference type="EMBL" id="KZ345794">
    <property type="protein sequence ID" value="PIO72010.1"/>
    <property type="molecule type" value="Genomic_DNA"/>
</dbReference>
<gene>
    <name evidence="8" type="ORF">TELCIR_06073</name>
</gene>
<evidence type="ECO:0000256" key="1">
    <source>
        <dbReference type="ARBA" id="ARBA00004141"/>
    </source>
</evidence>
<keyword evidence="4 6" id="KW-0472">Membrane</keyword>
<dbReference type="AlphaFoldDB" id="A0A2G9URA7"/>
<keyword evidence="2 6" id="KW-0812">Transmembrane</keyword>
<sequence length="125" mass="13416">MAWARAKEVSGPPDKNSDGLGDTRQATARISDNMPHIGMTDLAKGTNVVKDSQENNATAKKKGISAHLALINFLKGMIGPGCFSLPLAFRQAGLWTGFALVFFIGLLTCICMAKIVRCSQFLSSR</sequence>
<feature type="transmembrane region" description="Helical" evidence="6">
    <location>
        <begin position="68"/>
        <end position="89"/>
    </location>
</feature>
<evidence type="ECO:0000313" key="9">
    <source>
        <dbReference type="Proteomes" id="UP000230423"/>
    </source>
</evidence>
<evidence type="ECO:0000256" key="4">
    <source>
        <dbReference type="ARBA" id="ARBA00023136"/>
    </source>
</evidence>
<dbReference type="Pfam" id="PF01490">
    <property type="entry name" value="Aa_trans"/>
    <property type="match status" value="1"/>
</dbReference>
<keyword evidence="9" id="KW-1185">Reference proteome</keyword>